<feature type="transmembrane region" description="Helical" evidence="1">
    <location>
        <begin position="85"/>
        <end position="105"/>
    </location>
</feature>
<dbReference type="InterPro" id="IPR019423">
    <property type="entry name" value="7TM_GPCR_serpentine_rcpt_Srj"/>
</dbReference>
<evidence type="ECO:0000256" key="1">
    <source>
        <dbReference type="SAM" id="Phobius"/>
    </source>
</evidence>
<evidence type="ECO:0000313" key="3">
    <source>
        <dbReference type="Proteomes" id="UP001432027"/>
    </source>
</evidence>
<gene>
    <name evidence="2" type="ORF">PENTCL1PPCAC_16362</name>
</gene>
<feature type="non-terminal residue" evidence="2">
    <location>
        <position position="108"/>
    </location>
</feature>
<evidence type="ECO:0008006" key="4">
    <source>
        <dbReference type="Google" id="ProtNLM"/>
    </source>
</evidence>
<keyword evidence="1" id="KW-0472">Membrane</keyword>
<evidence type="ECO:0000313" key="2">
    <source>
        <dbReference type="EMBL" id="GMS94187.1"/>
    </source>
</evidence>
<proteinExistence type="predicted"/>
<keyword evidence="1" id="KW-0812">Transmembrane</keyword>
<feature type="transmembrane region" description="Helical" evidence="1">
    <location>
        <begin position="47"/>
        <end position="73"/>
    </location>
</feature>
<feature type="non-terminal residue" evidence="2">
    <location>
        <position position="1"/>
    </location>
</feature>
<protein>
    <recommendedName>
        <fullName evidence="4">G protein-coupled receptor</fullName>
    </recommendedName>
</protein>
<keyword evidence="1" id="KW-1133">Transmembrane helix</keyword>
<reference evidence="2" key="1">
    <citation type="submission" date="2023-10" db="EMBL/GenBank/DDBJ databases">
        <title>Genome assembly of Pristionchus species.</title>
        <authorList>
            <person name="Yoshida K."/>
            <person name="Sommer R.J."/>
        </authorList>
    </citation>
    <scope>NUCLEOTIDE SEQUENCE</scope>
    <source>
        <strain evidence="2">RS0144</strain>
    </source>
</reference>
<dbReference type="EMBL" id="BTSX01000004">
    <property type="protein sequence ID" value="GMS94187.1"/>
    <property type="molecule type" value="Genomic_DNA"/>
</dbReference>
<dbReference type="PANTHER" id="PTHR45907:SF16">
    <property type="entry name" value="SERPENTINE RECEPTOR, CLASS J"/>
    <property type="match status" value="1"/>
</dbReference>
<dbReference type="Proteomes" id="UP001432027">
    <property type="component" value="Unassembled WGS sequence"/>
</dbReference>
<dbReference type="AlphaFoldDB" id="A0AAV5TIY6"/>
<sequence>VLGILFFSFLLYCLLYRTRQNLGTYRYLQVFNFDHSPAIMVSDSHDYYRLLCAYLSLYNLTFVIIGFSFLYRMWAVKSPLLVRHFSHPLFIFLLFSIASFESAVWSDS</sequence>
<comment type="caution">
    <text evidence="2">The sequence shown here is derived from an EMBL/GenBank/DDBJ whole genome shotgun (WGS) entry which is preliminary data.</text>
</comment>
<dbReference type="PANTHER" id="PTHR45907">
    <property type="entry name" value="SERPENTINE RECEPTOR, CLASS J"/>
    <property type="match status" value="1"/>
</dbReference>
<organism evidence="2 3">
    <name type="scientific">Pristionchus entomophagus</name>
    <dbReference type="NCBI Taxonomy" id="358040"/>
    <lineage>
        <taxon>Eukaryota</taxon>
        <taxon>Metazoa</taxon>
        <taxon>Ecdysozoa</taxon>
        <taxon>Nematoda</taxon>
        <taxon>Chromadorea</taxon>
        <taxon>Rhabditida</taxon>
        <taxon>Rhabditina</taxon>
        <taxon>Diplogasteromorpha</taxon>
        <taxon>Diplogasteroidea</taxon>
        <taxon>Neodiplogasteridae</taxon>
        <taxon>Pristionchus</taxon>
    </lineage>
</organism>
<accession>A0AAV5TIY6</accession>
<keyword evidence="3" id="KW-1185">Reference proteome</keyword>
<name>A0AAV5TIY6_9BILA</name>